<sequence length="122" mass="12948">MIRIASGSLNHSAPIVSGLAEPRRTGLVADARSVLQFDLLYDAPTVDDMMMIAFAPPIANPRILESPRYAAALTAAHASLADLAAQAGDPDRAVLCDALSVLDRAQCDRVLFDNACRALMRG</sequence>
<reference evidence="1" key="1">
    <citation type="submission" date="2024-06" db="EMBL/GenBank/DDBJ databases">
        <title>Mesorhizobium karijinii sp. nov., a symbiont of the iconic Swainsona formosa from arid Australia.</title>
        <authorList>
            <person name="Hill Y.J."/>
            <person name="Watkin E.L.J."/>
            <person name="O'Hara G.W."/>
            <person name="Terpolilli J."/>
            <person name="Tye M.L."/>
            <person name="Kohlmeier M.G."/>
        </authorList>
    </citation>
    <scope>NUCLEOTIDE SEQUENCE</scope>
    <source>
        <strain evidence="1">WSM2240</strain>
    </source>
</reference>
<evidence type="ECO:0000313" key="1">
    <source>
        <dbReference type="EMBL" id="XCG49666.1"/>
    </source>
</evidence>
<dbReference type="Pfam" id="PF09474">
    <property type="entry name" value="Type_III_YscX"/>
    <property type="match status" value="1"/>
</dbReference>
<gene>
    <name evidence="1" type="ORF">ABVK50_03410</name>
</gene>
<protein>
    <submittedName>
        <fullName evidence="1">Uncharacterized protein</fullName>
    </submittedName>
</protein>
<dbReference type="EMBL" id="CP159253">
    <property type="protein sequence ID" value="XCG49666.1"/>
    <property type="molecule type" value="Genomic_DNA"/>
</dbReference>
<name>A0AAU8CS53_9HYPH</name>
<organism evidence="1">
    <name type="scientific">Mesorhizobium sp. WSM2240</name>
    <dbReference type="NCBI Taxonomy" id="3228851"/>
    <lineage>
        <taxon>Bacteria</taxon>
        <taxon>Pseudomonadati</taxon>
        <taxon>Pseudomonadota</taxon>
        <taxon>Alphaproteobacteria</taxon>
        <taxon>Hyphomicrobiales</taxon>
        <taxon>Phyllobacteriaceae</taxon>
        <taxon>Mesorhizobium</taxon>
    </lineage>
</organism>
<dbReference type="RefSeq" id="WP_353642802.1">
    <property type="nucleotide sequence ID" value="NZ_CP159253.1"/>
</dbReference>
<dbReference type="AlphaFoldDB" id="A0AAU8CS53"/>
<dbReference type="InterPro" id="IPR012672">
    <property type="entry name" value="T3SS_YscX"/>
</dbReference>
<proteinExistence type="predicted"/>
<accession>A0AAU8CS53</accession>